<evidence type="ECO:0000313" key="2">
    <source>
        <dbReference type="EMBL" id="SNR61356.1"/>
    </source>
</evidence>
<dbReference type="OrthoDB" id="1453102at2"/>
<feature type="coiled-coil region" evidence="1">
    <location>
        <begin position="469"/>
        <end position="496"/>
    </location>
</feature>
<accession>A0A238XQP5</accession>
<dbReference type="Proteomes" id="UP000198412">
    <property type="component" value="Unassembled WGS sequence"/>
</dbReference>
<proteinExistence type="predicted"/>
<dbReference type="EMBL" id="FZNX01000003">
    <property type="protein sequence ID" value="SNR61356.1"/>
    <property type="molecule type" value="Genomic_DNA"/>
</dbReference>
<evidence type="ECO:0000256" key="1">
    <source>
        <dbReference type="SAM" id="Coils"/>
    </source>
</evidence>
<name>A0A238XQP5_9FLAO</name>
<gene>
    <name evidence="2" type="ORF">SAMN04488111_2035</name>
</gene>
<protein>
    <submittedName>
        <fullName evidence="2">Uncharacterized protein</fullName>
    </submittedName>
</protein>
<keyword evidence="1" id="KW-0175">Coiled coil</keyword>
<evidence type="ECO:0000313" key="3">
    <source>
        <dbReference type="Proteomes" id="UP000198412"/>
    </source>
</evidence>
<keyword evidence="3" id="KW-1185">Reference proteome</keyword>
<reference evidence="3" key="1">
    <citation type="submission" date="2017-06" db="EMBL/GenBank/DDBJ databases">
        <authorList>
            <person name="Varghese N."/>
            <person name="Submissions S."/>
        </authorList>
    </citation>
    <scope>NUCLEOTIDE SEQUENCE [LARGE SCALE GENOMIC DNA]</scope>
    <source>
        <strain evidence="3">DSM 27993</strain>
    </source>
</reference>
<organism evidence="2 3">
    <name type="scientific">Lutibacter flavus</name>
    <dbReference type="NCBI Taxonomy" id="691689"/>
    <lineage>
        <taxon>Bacteria</taxon>
        <taxon>Pseudomonadati</taxon>
        <taxon>Bacteroidota</taxon>
        <taxon>Flavobacteriia</taxon>
        <taxon>Flavobacteriales</taxon>
        <taxon>Flavobacteriaceae</taxon>
        <taxon>Lutibacter</taxon>
    </lineage>
</organism>
<sequence length="626" mass="70811">MKIKIPIFIIALTLFFINKTLSQNTKSCTIENVSSEVVWDAVFDAFKELKLPRPLIATQQGTGETNYYNYKSLMIKNRLRFRINYRENKLIISIFKRQYYTKSGWTDNPLPMSKKQVKKILDPLKERITRLTKNKTVTNINNNTLTNQGSKKLKKAGIYESFAIVRTGDKDMDILAIHENGTIVGYDLSDDKKNVKSLVFKEKEDSEAIIMFFDEQGFPKGMVTDHIIVNLSSIGENMAELAVLDLQGNKIGKNKIELPVNRQADIKFQEDKNSHGPSSSSVFMLNNEDYLSMYIGTSSTLTKAVACGTGIAGGMAAEAVTIGAATPLVIVGVIAACESIYFDLVARYVGEDHFMFKELNLASDISSIISVINPLDMNKWINILSISNDAIPSLKNAVEGGTRLFNKYSPKPIDFITSKNDFQKEVIIAKSDAADKLAIISLVHEASEKISIIEEKIKGLHKVANETNYQKIAIDIQKLEKNIELIKIEYTEKIKKIAQKRTIRYTIEKTDSEGPYYSVSGAEIMGFKWGEYGGPSVEMEVFFIPKRTILKVKQFSRKLRFYQDLKQFSFSFEDGSDNPLKYALLINDKIRQEGAVKTILRIKDFEKDVKKLNFYRSNAKTTKISK</sequence>
<dbReference type="RefSeq" id="WP_089378331.1">
    <property type="nucleotide sequence ID" value="NZ_FZNX01000003.1"/>
</dbReference>
<dbReference type="AlphaFoldDB" id="A0A238XQP5"/>